<dbReference type="InterPro" id="IPR008248">
    <property type="entry name" value="CheB-like"/>
</dbReference>
<feature type="domain" description="Response regulatory" evidence="8">
    <location>
        <begin position="6"/>
        <end position="123"/>
    </location>
</feature>
<feature type="domain" description="CheB-type methylesterase" evidence="9">
    <location>
        <begin position="156"/>
        <end position="348"/>
    </location>
</feature>
<dbReference type="PIRSF" id="PIRSF000876">
    <property type="entry name" value="RR_chemtxs_CheB"/>
    <property type="match status" value="1"/>
</dbReference>
<comment type="similarity">
    <text evidence="5">Belongs to the CheB family.</text>
</comment>
<keyword evidence="2 5" id="KW-0145">Chemotaxis</keyword>
<dbReference type="Gene3D" id="3.40.50.180">
    <property type="entry name" value="Methylesterase CheB, C-terminal domain"/>
    <property type="match status" value="1"/>
</dbReference>
<name>E1YGV3_9BACT</name>
<feature type="active site" evidence="5 6">
    <location>
        <position position="290"/>
    </location>
</feature>
<dbReference type="CDD" id="cd17541">
    <property type="entry name" value="REC_CheB-like"/>
    <property type="match status" value="1"/>
</dbReference>
<evidence type="ECO:0000313" key="10">
    <source>
        <dbReference type="EMBL" id="CBX29797.1"/>
    </source>
</evidence>
<organism evidence="10">
    <name type="scientific">uncultured Desulfobacterium sp</name>
    <dbReference type="NCBI Taxonomy" id="201089"/>
    <lineage>
        <taxon>Bacteria</taxon>
        <taxon>Pseudomonadati</taxon>
        <taxon>Thermodesulfobacteriota</taxon>
        <taxon>Desulfobacteria</taxon>
        <taxon>Desulfobacterales</taxon>
        <taxon>Desulfobacteriaceae</taxon>
        <taxon>Desulfobacterium</taxon>
        <taxon>environmental samples</taxon>
    </lineage>
</organism>
<comment type="function">
    <text evidence="5">Involved in chemotaxis. Part of a chemotaxis signal transduction system that modulates chemotaxis in response to various stimuli. Catalyzes the demethylation of specific methylglutamate residues introduced into the chemoreceptors (methyl-accepting chemotaxis proteins or MCP) by CheR. Also mediates the irreversible deamidation of specific glutamine residues to glutamic acid.</text>
</comment>
<evidence type="ECO:0000256" key="7">
    <source>
        <dbReference type="PROSITE-ProRule" id="PRU00169"/>
    </source>
</evidence>
<evidence type="ECO:0000259" key="9">
    <source>
        <dbReference type="PROSITE" id="PS50122"/>
    </source>
</evidence>
<evidence type="ECO:0000256" key="1">
    <source>
        <dbReference type="ARBA" id="ARBA00022490"/>
    </source>
</evidence>
<comment type="PTM">
    <text evidence="5">Phosphorylated by CheA. Phosphorylation of the N-terminal regulatory domain activates the methylesterase activity.</text>
</comment>
<sequence length="349" mass="37195">MGNQIKVLIVDDSAVVRKVFSEELSKEADIEIVGTAPDPYVARDKIVKLNPDVVTLDIEMPRMDGLSFLKKLMRYYPIPVIIVSSLTPKGGKMALEALSLGALDVISKPSGAYSVGEMSVQLVDKIRAVARIKVNPSKFASENNSIQVKNTSKALTETTNKIVAIGASTGGTEALKVVLTSMPPNAPGILVVQHMPAHFTTSFAERLNELSSITVKEAADGDSLVNGTALIAPGNYHMLLKKSGARYYVQVKQGPLVHHQRPSVDVLFYSVAEYAGGNAAGVIMTGMGHDGAKGLLKMREAGARTIAQDENSCIVFGMPKEAIKLGAAEKVVPLNDIGNTVLNMIVGKK</sequence>
<dbReference type="SUPFAM" id="SSF52738">
    <property type="entry name" value="Methylesterase CheB, C-terminal domain"/>
    <property type="match status" value="1"/>
</dbReference>
<dbReference type="Pfam" id="PF00072">
    <property type="entry name" value="Response_reg"/>
    <property type="match status" value="1"/>
</dbReference>
<dbReference type="GO" id="GO:0006935">
    <property type="term" value="P:chemotaxis"/>
    <property type="evidence" value="ECO:0007669"/>
    <property type="project" value="UniProtKB-UniRule"/>
</dbReference>
<dbReference type="SUPFAM" id="SSF52172">
    <property type="entry name" value="CheY-like"/>
    <property type="match status" value="1"/>
</dbReference>
<dbReference type="EC" id="3.5.1.44" evidence="5"/>
<dbReference type="HAMAP" id="MF_00099">
    <property type="entry name" value="CheB_chemtxs"/>
    <property type="match status" value="1"/>
</dbReference>
<feature type="active site" evidence="5 6">
    <location>
        <position position="168"/>
    </location>
</feature>
<comment type="catalytic activity">
    <reaction evidence="4 5">
        <text>[protein]-L-glutamate 5-O-methyl ester + H2O = L-glutamyl-[protein] + methanol + H(+)</text>
        <dbReference type="Rhea" id="RHEA:23236"/>
        <dbReference type="Rhea" id="RHEA-COMP:10208"/>
        <dbReference type="Rhea" id="RHEA-COMP:10311"/>
        <dbReference type="ChEBI" id="CHEBI:15377"/>
        <dbReference type="ChEBI" id="CHEBI:15378"/>
        <dbReference type="ChEBI" id="CHEBI:17790"/>
        <dbReference type="ChEBI" id="CHEBI:29973"/>
        <dbReference type="ChEBI" id="CHEBI:82795"/>
        <dbReference type="EC" id="3.1.1.61"/>
    </reaction>
</comment>
<evidence type="ECO:0000256" key="5">
    <source>
        <dbReference type="HAMAP-Rule" id="MF_00099"/>
    </source>
</evidence>
<dbReference type="EC" id="3.1.1.61" evidence="5"/>
<accession>E1YGV3</accession>
<dbReference type="EMBL" id="FR695873">
    <property type="protein sequence ID" value="CBX29797.1"/>
    <property type="molecule type" value="Genomic_DNA"/>
</dbReference>
<dbReference type="NCBIfam" id="NF009206">
    <property type="entry name" value="PRK12555.1"/>
    <property type="match status" value="1"/>
</dbReference>
<evidence type="ECO:0000259" key="8">
    <source>
        <dbReference type="PROSITE" id="PS50110"/>
    </source>
</evidence>
<dbReference type="InterPro" id="IPR000673">
    <property type="entry name" value="Sig_transdc_resp-reg_Me-estase"/>
</dbReference>
<comment type="domain">
    <text evidence="5">Contains a C-terminal catalytic domain, and an N-terminal region which modulates catalytic activity.</text>
</comment>
<evidence type="ECO:0000256" key="6">
    <source>
        <dbReference type="PROSITE-ProRule" id="PRU00050"/>
    </source>
</evidence>
<evidence type="ECO:0000256" key="4">
    <source>
        <dbReference type="ARBA" id="ARBA00048267"/>
    </source>
</evidence>
<keyword evidence="3 5" id="KW-0378">Hydrolase</keyword>
<dbReference type="SMART" id="SM00448">
    <property type="entry name" value="REC"/>
    <property type="match status" value="1"/>
</dbReference>
<dbReference type="GO" id="GO:0008984">
    <property type="term" value="F:protein-glutamate methylesterase activity"/>
    <property type="evidence" value="ECO:0007669"/>
    <property type="project" value="UniProtKB-UniRule"/>
</dbReference>
<dbReference type="Gene3D" id="3.40.50.2300">
    <property type="match status" value="1"/>
</dbReference>
<dbReference type="Pfam" id="PF01339">
    <property type="entry name" value="CheB_methylest"/>
    <property type="match status" value="1"/>
</dbReference>
<dbReference type="GO" id="GO:0000156">
    <property type="term" value="F:phosphorelay response regulator activity"/>
    <property type="evidence" value="ECO:0007669"/>
    <property type="project" value="InterPro"/>
</dbReference>
<dbReference type="InterPro" id="IPR011006">
    <property type="entry name" value="CheY-like_superfamily"/>
</dbReference>
<reference evidence="10" key="1">
    <citation type="journal article" date="2011" name="Environ. Microbiol.">
        <title>Genomic insights into the metabolic potential of the polycyclic aromatic hydrocarbon degrading sulfate-reducing Deltaproteobacterium N47.</title>
        <authorList>
            <person name="Bergmann F."/>
            <person name="Selesi D."/>
            <person name="Weinmaier T."/>
            <person name="Tischler P."/>
            <person name="Rattei T."/>
            <person name="Meckenstock R.U."/>
        </authorList>
    </citation>
    <scope>NUCLEOTIDE SEQUENCE</scope>
</reference>
<dbReference type="InterPro" id="IPR001789">
    <property type="entry name" value="Sig_transdc_resp-reg_receiver"/>
</dbReference>
<evidence type="ECO:0000256" key="2">
    <source>
        <dbReference type="ARBA" id="ARBA00022500"/>
    </source>
</evidence>
<dbReference type="PROSITE" id="PS50122">
    <property type="entry name" value="CHEB"/>
    <property type="match status" value="1"/>
</dbReference>
<feature type="modified residue" description="4-aspartylphosphate" evidence="5 7">
    <location>
        <position position="57"/>
    </location>
</feature>
<keyword evidence="1 5" id="KW-0963">Cytoplasm</keyword>
<dbReference type="NCBIfam" id="NF001965">
    <property type="entry name" value="PRK00742.1"/>
    <property type="match status" value="1"/>
</dbReference>
<evidence type="ECO:0000256" key="3">
    <source>
        <dbReference type="ARBA" id="ARBA00022801"/>
    </source>
</evidence>
<keyword evidence="5 7" id="KW-0597">Phosphoprotein</keyword>
<dbReference type="GO" id="GO:0050568">
    <property type="term" value="F:protein-glutamine glutaminase activity"/>
    <property type="evidence" value="ECO:0007669"/>
    <property type="project" value="UniProtKB-UniRule"/>
</dbReference>
<dbReference type="GO" id="GO:0005737">
    <property type="term" value="C:cytoplasm"/>
    <property type="evidence" value="ECO:0007669"/>
    <property type="project" value="UniProtKB-SubCell"/>
</dbReference>
<comment type="subcellular location">
    <subcellularLocation>
        <location evidence="5">Cytoplasm</location>
    </subcellularLocation>
</comment>
<proteinExistence type="inferred from homology"/>
<dbReference type="PANTHER" id="PTHR42872:SF6">
    <property type="entry name" value="PROTEIN-GLUTAMATE METHYLESTERASE_PROTEIN-GLUTAMINE GLUTAMINASE"/>
    <property type="match status" value="1"/>
</dbReference>
<dbReference type="PROSITE" id="PS50110">
    <property type="entry name" value="RESPONSE_REGULATORY"/>
    <property type="match status" value="1"/>
</dbReference>
<dbReference type="AlphaFoldDB" id="E1YGV3"/>
<dbReference type="PANTHER" id="PTHR42872">
    <property type="entry name" value="PROTEIN-GLUTAMATE METHYLESTERASE/PROTEIN-GLUTAMINE GLUTAMINASE"/>
    <property type="match status" value="1"/>
</dbReference>
<gene>
    <name evidence="5" type="primary">cheB</name>
    <name evidence="10" type="ORF">N47_F14920</name>
</gene>
<dbReference type="InterPro" id="IPR035909">
    <property type="entry name" value="CheB_C"/>
</dbReference>
<feature type="active site" evidence="5 6">
    <location>
        <position position="194"/>
    </location>
</feature>
<protein>
    <recommendedName>
        <fullName evidence="5">Protein-glutamate methylesterase/protein-glutamine glutaminase</fullName>
        <ecNumber evidence="5">3.1.1.61</ecNumber>
        <ecNumber evidence="5">3.5.1.44</ecNumber>
    </recommendedName>
</protein>
<comment type="catalytic activity">
    <reaction evidence="5">
        <text>L-glutaminyl-[protein] + H2O = L-glutamyl-[protein] + NH4(+)</text>
        <dbReference type="Rhea" id="RHEA:16441"/>
        <dbReference type="Rhea" id="RHEA-COMP:10207"/>
        <dbReference type="Rhea" id="RHEA-COMP:10208"/>
        <dbReference type="ChEBI" id="CHEBI:15377"/>
        <dbReference type="ChEBI" id="CHEBI:28938"/>
        <dbReference type="ChEBI" id="CHEBI:29973"/>
        <dbReference type="ChEBI" id="CHEBI:30011"/>
        <dbReference type="EC" id="3.5.1.44"/>
    </reaction>
</comment>
<dbReference type="CDD" id="cd16432">
    <property type="entry name" value="CheB_Rec"/>
    <property type="match status" value="1"/>
</dbReference>